<keyword evidence="1" id="KW-1133">Transmembrane helix</keyword>
<keyword evidence="3" id="KW-1185">Reference proteome</keyword>
<protein>
    <submittedName>
        <fullName evidence="2">Uncharacterized protein</fullName>
    </submittedName>
</protein>
<gene>
    <name evidence="2" type="ORF">SK854_03945</name>
</gene>
<evidence type="ECO:0000256" key="1">
    <source>
        <dbReference type="SAM" id="Phobius"/>
    </source>
</evidence>
<feature type="transmembrane region" description="Helical" evidence="1">
    <location>
        <begin position="322"/>
        <end position="340"/>
    </location>
</feature>
<reference evidence="2 3" key="1">
    <citation type="submission" date="2023-11" db="EMBL/GenBank/DDBJ databases">
        <title>Lentzea sokolovensis, sp. nov., Lentzea kristufkii, sp. nov., and Lentzea miocenensis, sp. nov., rare actinobacteria from Sokolov Coal Basin, Miocene lacustrine sediment, Czech Republic.</title>
        <authorList>
            <person name="Lara A."/>
            <person name="Kotroba L."/>
            <person name="Nouioui I."/>
            <person name="Neumann-Schaal M."/>
            <person name="Mast Y."/>
            <person name="Chronakova A."/>
        </authorList>
    </citation>
    <scope>NUCLEOTIDE SEQUENCE [LARGE SCALE GENOMIC DNA]</scope>
    <source>
        <strain evidence="2 3">BCCO 10_0061</strain>
    </source>
</reference>
<feature type="transmembrane region" description="Helical" evidence="1">
    <location>
        <begin position="73"/>
        <end position="92"/>
    </location>
</feature>
<comment type="caution">
    <text evidence="2">The sequence shown here is derived from an EMBL/GenBank/DDBJ whole genome shotgun (WGS) entry which is preliminary data.</text>
</comment>
<feature type="transmembrane region" description="Helical" evidence="1">
    <location>
        <begin position="401"/>
        <end position="422"/>
    </location>
</feature>
<feature type="transmembrane region" description="Helical" evidence="1">
    <location>
        <begin position="493"/>
        <end position="512"/>
    </location>
</feature>
<dbReference type="RefSeq" id="WP_319973557.1">
    <property type="nucleotide sequence ID" value="NZ_JAXAVU010000001.1"/>
</dbReference>
<keyword evidence="1" id="KW-0812">Transmembrane</keyword>
<reference evidence="2 3" key="2">
    <citation type="submission" date="2023-11" db="EMBL/GenBank/DDBJ databases">
        <authorList>
            <person name="Lara A.C."/>
            <person name="Chronakova A."/>
        </authorList>
    </citation>
    <scope>NUCLEOTIDE SEQUENCE [LARGE SCALE GENOMIC DNA]</scope>
    <source>
        <strain evidence="2 3">BCCO 10_0061</strain>
    </source>
</reference>
<feature type="transmembrane region" description="Helical" evidence="1">
    <location>
        <begin position="428"/>
        <end position="447"/>
    </location>
</feature>
<feature type="transmembrane region" description="Helical" evidence="1">
    <location>
        <begin position="216"/>
        <end position="235"/>
    </location>
</feature>
<feature type="transmembrane region" description="Helical" evidence="1">
    <location>
        <begin position="468"/>
        <end position="487"/>
    </location>
</feature>
<dbReference type="EMBL" id="JAXAVU010000001">
    <property type="protein sequence ID" value="MDX8141250.1"/>
    <property type="molecule type" value="Genomic_DNA"/>
</dbReference>
<feature type="transmembrane region" description="Helical" evidence="1">
    <location>
        <begin position="370"/>
        <end position="389"/>
    </location>
</feature>
<feature type="transmembrane region" description="Helical" evidence="1">
    <location>
        <begin position="172"/>
        <end position="196"/>
    </location>
</feature>
<accession>A0ABU4UP29</accession>
<evidence type="ECO:0000313" key="2">
    <source>
        <dbReference type="EMBL" id="MDX8141250.1"/>
    </source>
</evidence>
<sequence>MLQHLLHVRKLCCCHLGSANHVAHLGGVAQRLRHGHNGSERARESTIKRCRRRHAPAVRSEAVKMEKKTKQKVWLGISVVLVLAAVAVGLWVSSAIEPVIETKIAFNLDAARMTLTAFEPNQIEAYRQFQYRDFFFMIAYGIALLVANYTALTWESKNADGDTTTPNRWWRLLLLVPVIAALFDLVEDLTILSWLNGTEPLESALAEARLLGIGKFTFFAIALLIPVLLTAHRLLKKRAVDAEKYKNEDSVERTYRSLRAGLAALVFLLLGAVLLSAVLAGCVRGSISAYYYTALQPMFVGTLMAVGVCLIVYQGTTYIENILLDVAGFLAFIVAFVPTAPGDDRCAESIIDSGIIDSNDIRLDVVQRNVFPLLAVTLVATIWALVACHRATKPEDRRHELIRLRTGLCAQVAALVWFSFFHENSRDMAHGIAAFGLFACIIGVVWGNHLGRKGDPTYKRWQGRGGSYWVVAVAMGLTLLGVAVLHFVYKWPIAIFAVESALILEFAWFWVLQTRDLQGYANRVAKEAGQQ</sequence>
<feature type="transmembrane region" description="Helical" evidence="1">
    <location>
        <begin position="134"/>
        <end position="152"/>
    </location>
</feature>
<proteinExistence type="predicted"/>
<evidence type="ECO:0000313" key="3">
    <source>
        <dbReference type="Proteomes" id="UP001285352"/>
    </source>
</evidence>
<feature type="transmembrane region" description="Helical" evidence="1">
    <location>
        <begin position="262"/>
        <end position="283"/>
    </location>
</feature>
<feature type="transmembrane region" description="Helical" evidence="1">
    <location>
        <begin position="289"/>
        <end position="313"/>
    </location>
</feature>
<dbReference type="Proteomes" id="UP001285352">
    <property type="component" value="Unassembled WGS sequence"/>
</dbReference>
<keyword evidence="1" id="KW-0472">Membrane</keyword>
<name>A0ABU4UP29_9PSEU</name>
<organism evidence="2 3">
    <name type="scientific">Lentzea sokolovensis</name>
    <dbReference type="NCBI Taxonomy" id="3095429"/>
    <lineage>
        <taxon>Bacteria</taxon>
        <taxon>Bacillati</taxon>
        <taxon>Actinomycetota</taxon>
        <taxon>Actinomycetes</taxon>
        <taxon>Pseudonocardiales</taxon>
        <taxon>Pseudonocardiaceae</taxon>
        <taxon>Lentzea</taxon>
    </lineage>
</organism>